<organism evidence="4 5">
    <name type="scientific">Termititenax aidoneus</name>
    <dbReference type="NCBI Taxonomy" id="2218524"/>
    <lineage>
        <taxon>Bacteria</taxon>
        <taxon>Bacillati</taxon>
        <taxon>Candidatus Margulisiibacteriota</taxon>
        <taxon>Candidatus Termititenacia</taxon>
        <taxon>Candidatus Termititenacales</taxon>
        <taxon>Candidatus Termititenacaceae</taxon>
        <taxon>Candidatus Termititenax</taxon>
    </lineage>
</organism>
<dbReference type="InterPro" id="IPR050498">
    <property type="entry name" value="Ycf3"/>
</dbReference>
<evidence type="ECO:0000256" key="2">
    <source>
        <dbReference type="ARBA" id="ARBA00022803"/>
    </source>
</evidence>
<dbReference type="PROSITE" id="PS50005">
    <property type="entry name" value="TPR"/>
    <property type="match status" value="4"/>
</dbReference>
<dbReference type="Pfam" id="PF13181">
    <property type="entry name" value="TPR_8"/>
    <property type="match status" value="1"/>
</dbReference>
<feature type="repeat" description="TPR" evidence="3">
    <location>
        <begin position="36"/>
        <end position="69"/>
    </location>
</feature>
<evidence type="ECO:0000313" key="5">
    <source>
        <dbReference type="Proteomes" id="UP000269352"/>
    </source>
</evidence>
<keyword evidence="1" id="KW-0677">Repeat</keyword>
<keyword evidence="5" id="KW-1185">Reference proteome</keyword>
<proteinExistence type="predicted"/>
<evidence type="ECO:0000256" key="1">
    <source>
        <dbReference type="ARBA" id="ARBA00022737"/>
    </source>
</evidence>
<dbReference type="SMART" id="SM00028">
    <property type="entry name" value="TPR"/>
    <property type="match status" value="4"/>
</dbReference>
<feature type="repeat" description="TPR" evidence="3">
    <location>
        <begin position="70"/>
        <end position="103"/>
    </location>
</feature>
<name>A0A388TCB7_TERA1</name>
<keyword evidence="2 3" id="KW-0802">TPR repeat</keyword>
<dbReference type="Gene3D" id="1.25.40.10">
    <property type="entry name" value="Tetratricopeptide repeat domain"/>
    <property type="match status" value="3"/>
</dbReference>
<comment type="caution">
    <text evidence="4">The sequence shown here is derived from an EMBL/GenBank/DDBJ whole genome shotgun (WGS) entry which is preliminary data.</text>
</comment>
<evidence type="ECO:0000313" key="4">
    <source>
        <dbReference type="EMBL" id="GBR74123.1"/>
    </source>
</evidence>
<accession>A0A388TCB7</accession>
<dbReference type="PANTHER" id="PTHR44858">
    <property type="entry name" value="TETRATRICOPEPTIDE REPEAT PROTEIN 6"/>
    <property type="match status" value="1"/>
</dbReference>
<dbReference type="AlphaFoldDB" id="A0A388TCB7"/>
<sequence length="230" mass="26117">MKSKTFYRLGILAALVIAIIAGILLFLAAPKTPLTAEKYNSRGLRKYEAGNYNGAIKEYTKAIQTDPRDKVSYFGRANAYIQIYFYQKALADYNKAIQLDPANPLYYANRANANYGMENYKATLADYDRAIKLNPQDGKLYQRRALLKEKNFKASQKELAADWRKAIALGVEDEHVFISYGSYLNNDLQNYEAALSCFQKALKVNPNNGLAKQNRDITLENIRTKKANQN</sequence>
<dbReference type="InterPro" id="IPR011990">
    <property type="entry name" value="TPR-like_helical_dom_sf"/>
</dbReference>
<evidence type="ECO:0000256" key="3">
    <source>
        <dbReference type="PROSITE-ProRule" id="PRU00339"/>
    </source>
</evidence>
<dbReference type="InterPro" id="IPR019734">
    <property type="entry name" value="TPR_rpt"/>
</dbReference>
<gene>
    <name evidence="4" type="ORF">NO1_1352</name>
</gene>
<dbReference type="EMBL" id="BGZN01000031">
    <property type="protein sequence ID" value="GBR74123.1"/>
    <property type="molecule type" value="Genomic_DNA"/>
</dbReference>
<dbReference type="Proteomes" id="UP000269352">
    <property type="component" value="Unassembled WGS sequence"/>
</dbReference>
<dbReference type="PANTHER" id="PTHR44858:SF1">
    <property type="entry name" value="UDP-N-ACETYLGLUCOSAMINE--PEPTIDE N-ACETYLGLUCOSAMINYLTRANSFERASE SPINDLY-RELATED"/>
    <property type="match status" value="1"/>
</dbReference>
<feature type="repeat" description="TPR" evidence="3">
    <location>
        <begin position="175"/>
        <end position="208"/>
    </location>
</feature>
<dbReference type="Pfam" id="PF13414">
    <property type="entry name" value="TPR_11"/>
    <property type="match status" value="2"/>
</dbReference>
<protein>
    <submittedName>
        <fullName evidence="4">Uncharacterized protein</fullName>
    </submittedName>
</protein>
<feature type="repeat" description="TPR" evidence="3">
    <location>
        <begin position="104"/>
        <end position="137"/>
    </location>
</feature>
<dbReference type="SUPFAM" id="SSF48452">
    <property type="entry name" value="TPR-like"/>
    <property type="match status" value="1"/>
</dbReference>
<reference evidence="4 5" key="1">
    <citation type="journal article" date="2019" name="ISME J.">
        <title>Genome analyses of uncultured TG2/ZB3 bacteria in 'Margulisbacteria' specifically attached to ectosymbiotic spirochetes of protists in the termite gut.</title>
        <authorList>
            <person name="Utami Y.D."/>
            <person name="Kuwahara H."/>
            <person name="Igai K."/>
            <person name="Murakami T."/>
            <person name="Sugaya K."/>
            <person name="Morikawa T."/>
            <person name="Nagura Y."/>
            <person name="Yuki M."/>
            <person name="Deevong P."/>
            <person name="Inoue T."/>
            <person name="Kihara K."/>
            <person name="Lo N."/>
            <person name="Yamada A."/>
            <person name="Ohkuma M."/>
            <person name="Hongoh Y."/>
        </authorList>
    </citation>
    <scope>NUCLEOTIDE SEQUENCE [LARGE SCALE GENOMIC DNA]</scope>
    <source>
        <strain evidence="4">NkOx7-01</strain>
    </source>
</reference>